<dbReference type="RefSeq" id="XP_024585496.1">
    <property type="nucleotide sequence ID" value="XM_024720282.1"/>
</dbReference>
<sequence length="72" mass="8460">MRIVRSLRCRHVKFVVRPTPYVQVLLKIAVGLFPSAGLRRYEVFPNYICLHLMLLRQRWFAIGIGNQQSHPV</sequence>
<evidence type="ECO:0000313" key="2">
    <source>
        <dbReference type="Proteomes" id="UP000054928"/>
    </source>
</evidence>
<dbReference type="GeneID" id="36401963"/>
<keyword evidence="2" id="KW-1185">Reference proteome</keyword>
<accession>A0A0P1B5P8</accession>
<reference evidence="2" key="1">
    <citation type="submission" date="2014-09" db="EMBL/GenBank/DDBJ databases">
        <authorList>
            <person name="Sharma Rahul"/>
            <person name="Thines Marco"/>
        </authorList>
    </citation>
    <scope>NUCLEOTIDE SEQUENCE [LARGE SCALE GENOMIC DNA]</scope>
</reference>
<proteinExistence type="predicted"/>
<organism evidence="1 2">
    <name type="scientific">Plasmopara halstedii</name>
    <name type="common">Downy mildew of sunflower</name>
    <dbReference type="NCBI Taxonomy" id="4781"/>
    <lineage>
        <taxon>Eukaryota</taxon>
        <taxon>Sar</taxon>
        <taxon>Stramenopiles</taxon>
        <taxon>Oomycota</taxon>
        <taxon>Peronosporomycetes</taxon>
        <taxon>Peronosporales</taxon>
        <taxon>Peronosporaceae</taxon>
        <taxon>Plasmopara</taxon>
    </lineage>
</organism>
<dbReference type="AlphaFoldDB" id="A0A0P1B5P8"/>
<name>A0A0P1B5P8_PLAHL</name>
<protein>
    <submittedName>
        <fullName evidence="1">Uncharacterized protein</fullName>
    </submittedName>
</protein>
<evidence type="ECO:0000313" key="1">
    <source>
        <dbReference type="EMBL" id="CEG49127.1"/>
    </source>
</evidence>
<dbReference type="Proteomes" id="UP000054928">
    <property type="component" value="Unassembled WGS sequence"/>
</dbReference>
<dbReference type="EMBL" id="CCYD01003042">
    <property type="protein sequence ID" value="CEG49127.1"/>
    <property type="molecule type" value="Genomic_DNA"/>
</dbReference>